<dbReference type="PANTHER" id="PTHR46017">
    <property type="entry name" value="ALPHA-MANNOSIDASE 2C1"/>
    <property type="match status" value="1"/>
</dbReference>
<dbReference type="PANTHER" id="PTHR46017:SF1">
    <property type="entry name" value="ALPHA-MANNOSIDASE 2C1"/>
    <property type="match status" value="1"/>
</dbReference>
<sequence>MFLTEKKLYARLRELDEYRYRDRIPFKELRTLEDEGSGVNPDLPEISGDWGIIHHGDTWTGRDRYLWLSVDAEFPAEWAGKRVLGRFDFGTTGGGTNSGFESMLYLDGQPYQGVDSNHKEVFFAGVDVAGGSKRLLFRLWSGLEGGGKPREQKHEIKLAEICWLDEAADDLYYTGLTVYQTIQVLDEQDAERALLQKTMDRAFRLIDWSEPGSDAFYESVAAARKYLSDRIDEMDKNTLVTITCVGHTHIDVAWLWRLKHTREKSARSFSTVMRLMELFPEYIFLQTQPQLYEYIKQDFPEIYEQIQKRVKEGRWEAGGGMWLEADCNLTSGESLTRQLLVGTRFFKEEFGADCEYLWLPDVFGYSWSLPQILRKSGINTFMTTKISWNQYNRMPHDTFKWRGIDGSEVLTHFITTVEPWAVASSTFYTYNGHVEPKTVKGSWRAYRDKELNQELLLSYGYGDGGGGVNREMLEMRRRIDRLPGLPKVKTGRADEYFRRLQETVENTGSYVHTWDGELYLEYHRGTYTSQAYNKRMNRKLELLYREAEWLNVWQSVLGGDWTLYEGKKLTDGWKIILRNQFHDIIPGSSIREVYEDSRLEYAEAEEIGQLVRTQAEQGIASAGESDDPGRKSDSAGVRSFVIWNSSPWQRTDLVDVPLPDSGGSGVWRTMDGRTLNAQWNNGIWTIQVEDLPPLGYTTIVLEMGAGNAILPPTSADTPFQFRENGLSTPFYELEWNGHGQLTRLYDKEQQREVLARGGRGNVLQLFEDKPLNFDAWDIDIFYQEKMREITELTRMEVVEKGPLRAVIHFEWKYGGSVITQDMILYANDQRIDFATEADWHERHQLLKVAFPVHIRSTEATYDIQYGNVKRPTHWNTSWDSARFESVGHQWADLSDRGYGVSLMNDCKYGYDIKDNVLRLSLIKCATSPDIEADQGHHRFTYSLLPHQGDWLQGNTVPSAWALNAPLRFTEGAAHASSLSMFRLSTDTAMVSAVKKAEDSNQVILRVHDYSGSRQPLTITSDLQIVGWRECNLMEVSDEAMRLESELQSVLEPYEIKTFEIDIRTP</sequence>
<dbReference type="RefSeq" id="WP_305755956.1">
    <property type="nucleotide sequence ID" value="NZ_JAPCKK010000020.1"/>
</dbReference>
<comment type="similarity">
    <text evidence="1">Belongs to the glycosyl hydrolase 38 family.</text>
</comment>
<keyword evidence="3" id="KW-0378">Hydrolase</keyword>
<organism evidence="6 7">
    <name type="scientific">Paenibacillus zeirhizosphaerae</name>
    <dbReference type="NCBI Taxonomy" id="2987519"/>
    <lineage>
        <taxon>Bacteria</taxon>
        <taxon>Bacillati</taxon>
        <taxon>Bacillota</taxon>
        <taxon>Bacilli</taxon>
        <taxon>Bacillales</taxon>
        <taxon>Paenibacillaceae</taxon>
        <taxon>Paenibacillus</taxon>
    </lineage>
</organism>
<dbReference type="InterPro" id="IPR027291">
    <property type="entry name" value="Glyco_hydro_38_N_sf"/>
</dbReference>
<dbReference type="InterPro" id="IPR041147">
    <property type="entry name" value="GH38_C"/>
</dbReference>
<dbReference type="SUPFAM" id="SSF88713">
    <property type="entry name" value="Glycoside hydrolase/deacetylase"/>
    <property type="match status" value="1"/>
</dbReference>
<proteinExistence type="inferred from homology"/>
<dbReference type="Pfam" id="PF09261">
    <property type="entry name" value="Alpha-mann_mid"/>
    <property type="match status" value="1"/>
</dbReference>
<protein>
    <submittedName>
        <fullName evidence="6">Alpha-mannosidase</fullName>
    </submittedName>
</protein>
<accession>A0ABT9FUB0</accession>
<evidence type="ECO:0000256" key="2">
    <source>
        <dbReference type="ARBA" id="ARBA00022723"/>
    </source>
</evidence>
<dbReference type="EMBL" id="JAPCKK010000020">
    <property type="protein sequence ID" value="MDP4098332.1"/>
    <property type="molecule type" value="Genomic_DNA"/>
</dbReference>
<dbReference type="SUPFAM" id="SSF88688">
    <property type="entry name" value="Families 57/38 glycoside transferase middle domain"/>
    <property type="match status" value="1"/>
</dbReference>
<dbReference type="InterPro" id="IPR011330">
    <property type="entry name" value="Glyco_hydro/deAcase_b/a-brl"/>
</dbReference>
<evidence type="ECO:0000259" key="5">
    <source>
        <dbReference type="SMART" id="SM00872"/>
    </source>
</evidence>
<dbReference type="InterPro" id="IPR028995">
    <property type="entry name" value="Glyco_hydro_57/38_cen_sf"/>
</dbReference>
<evidence type="ECO:0000313" key="7">
    <source>
        <dbReference type="Proteomes" id="UP001241848"/>
    </source>
</evidence>
<evidence type="ECO:0000256" key="4">
    <source>
        <dbReference type="ARBA" id="ARBA00023295"/>
    </source>
</evidence>
<evidence type="ECO:0000313" key="6">
    <source>
        <dbReference type="EMBL" id="MDP4098332.1"/>
    </source>
</evidence>
<dbReference type="Gene3D" id="2.60.40.2220">
    <property type="match status" value="1"/>
</dbReference>
<name>A0ABT9FUB0_9BACL</name>
<dbReference type="Pfam" id="PF17677">
    <property type="entry name" value="Glyco_hydro38C2"/>
    <property type="match status" value="1"/>
</dbReference>
<keyword evidence="2" id="KW-0479">Metal-binding</keyword>
<comment type="caution">
    <text evidence="6">The sequence shown here is derived from an EMBL/GenBank/DDBJ whole genome shotgun (WGS) entry which is preliminary data.</text>
</comment>
<keyword evidence="7" id="KW-1185">Reference proteome</keyword>
<dbReference type="Pfam" id="PF01074">
    <property type="entry name" value="Glyco_hydro_38N"/>
    <property type="match status" value="1"/>
</dbReference>
<dbReference type="InterPro" id="IPR037094">
    <property type="entry name" value="Glyco_hydro_38_cen_sf"/>
</dbReference>
<dbReference type="Pfam" id="PF07748">
    <property type="entry name" value="Glyco_hydro_38C"/>
    <property type="match status" value="1"/>
</dbReference>
<dbReference type="SUPFAM" id="SSF74650">
    <property type="entry name" value="Galactose mutarotase-like"/>
    <property type="match status" value="1"/>
</dbReference>
<keyword evidence="4" id="KW-0326">Glycosidase</keyword>
<gene>
    <name evidence="6" type="ORF">OIN60_16370</name>
</gene>
<dbReference type="CDD" id="cd10789">
    <property type="entry name" value="GH38N_AMII_ER_cytosolic"/>
    <property type="match status" value="1"/>
</dbReference>
<dbReference type="InterPro" id="IPR000602">
    <property type="entry name" value="Glyco_hydro_38_N"/>
</dbReference>
<dbReference type="Gene3D" id="1.20.1270.50">
    <property type="entry name" value="Glycoside hydrolase family 38, central domain"/>
    <property type="match status" value="1"/>
</dbReference>
<dbReference type="InterPro" id="IPR011013">
    <property type="entry name" value="Gal_mutarotase_sf_dom"/>
</dbReference>
<dbReference type="SMART" id="SM00872">
    <property type="entry name" value="Alpha-mann_mid"/>
    <property type="match status" value="1"/>
</dbReference>
<dbReference type="Gene3D" id="3.20.110.10">
    <property type="entry name" value="Glycoside hydrolase 38, N terminal domain"/>
    <property type="match status" value="1"/>
</dbReference>
<reference evidence="6 7" key="1">
    <citation type="submission" date="2022-10" db="EMBL/GenBank/DDBJ databases">
        <title>Paenibacillus description and whole genome data of maize root bacterial community.</title>
        <authorList>
            <person name="Marton D."/>
            <person name="Farkas M."/>
            <person name="Cserhati M."/>
        </authorList>
    </citation>
    <scope>NUCLEOTIDE SEQUENCE [LARGE SCALE GENOMIC DNA]</scope>
    <source>
        <strain evidence="6 7">P96</strain>
    </source>
</reference>
<feature type="domain" description="Glycoside hydrolase family 38 central" evidence="5">
    <location>
        <begin position="521"/>
        <end position="601"/>
    </location>
</feature>
<dbReference type="Proteomes" id="UP001241848">
    <property type="component" value="Unassembled WGS sequence"/>
</dbReference>
<dbReference type="Gene3D" id="2.70.98.30">
    <property type="entry name" value="Golgi alpha-mannosidase II, domain 4"/>
    <property type="match status" value="1"/>
</dbReference>
<evidence type="ECO:0000256" key="1">
    <source>
        <dbReference type="ARBA" id="ARBA00009792"/>
    </source>
</evidence>
<evidence type="ECO:0000256" key="3">
    <source>
        <dbReference type="ARBA" id="ARBA00022801"/>
    </source>
</evidence>
<dbReference type="InterPro" id="IPR011682">
    <property type="entry name" value="Glyco_hydro_38_C"/>
</dbReference>
<dbReference type="InterPro" id="IPR015341">
    <property type="entry name" value="Glyco_hydro_38_cen"/>
</dbReference>